<comment type="caution">
    <text evidence="2">The sequence shown here is derived from an EMBL/GenBank/DDBJ whole genome shotgun (WGS) entry which is preliminary data.</text>
</comment>
<keyword evidence="3" id="KW-1185">Reference proteome</keyword>
<sequence length="188" mass="21241">MSTIILDSAGSSIDSRSRLPRFHHAAYVSSDQERTRHFYEDILGIALSGFWIEHEIIGGVAHDFSLALYELDDGSALSFFNFADPALQRQYAAHRQGLFVHLALKVDRDLQDQLRSRLSEAGIECSAFDHGYAHSLYVEDPDGQTLEFAVEPEQLESIKVHQRAAAHDALRRWQAGDRTLNNMLTRQS</sequence>
<evidence type="ECO:0000259" key="1">
    <source>
        <dbReference type="PROSITE" id="PS51819"/>
    </source>
</evidence>
<accession>A0A2P7QRY4</accession>
<dbReference type="Proteomes" id="UP000241167">
    <property type="component" value="Unassembled WGS sequence"/>
</dbReference>
<protein>
    <submittedName>
        <fullName evidence="2">VOC family protein</fullName>
    </submittedName>
</protein>
<dbReference type="RefSeq" id="WP_106512872.1">
    <property type="nucleotide sequence ID" value="NZ_PXYI01000003.1"/>
</dbReference>
<dbReference type="InterPro" id="IPR004360">
    <property type="entry name" value="Glyas_Fos-R_dOase_dom"/>
</dbReference>
<reference evidence="2 3" key="1">
    <citation type="submission" date="2018-03" db="EMBL/GenBank/DDBJ databases">
        <title>The draft genome of Sphingosinicella sp. GL-C-18.</title>
        <authorList>
            <person name="Liu L."/>
            <person name="Li L."/>
            <person name="Liang L."/>
            <person name="Zhang X."/>
            <person name="Wang T."/>
        </authorList>
    </citation>
    <scope>NUCLEOTIDE SEQUENCE [LARGE SCALE GENOMIC DNA]</scope>
    <source>
        <strain evidence="2 3">GL-C-18</strain>
    </source>
</reference>
<organism evidence="2 3">
    <name type="scientific">Allosphingosinicella deserti</name>
    <dbReference type="NCBI Taxonomy" id="2116704"/>
    <lineage>
        <taxon>Bacteria</taxon>
        <taxon>Pseudomonadati</taxon>
        <taxon>Pseudomonadota</taxon>
        <taxon>Alphaproteobacteria</taxon>
        <taxon>Sphingomonadales</taxon>
        <taxon>Sphingomonadaceae</taxon>
        <taxon>Allosphingosinicella</taxon>
    </lineage>
</organism>
<dbReference type="InterPro" id="IPR037523">
    <property type="entry name" value="VOC_core"/>
</dbReference>
<dbReference type="SUPFAM" id="SSF54593">
    <property type="entry name" value="Glyoxalase/Bleomycin resistance protein/Dihydroxybiphenyl dioxygenase"/>
    <property type="match status" value="1"/>
</dbReference>
<dbReference type="InterPro" id="IPR029068">
    <property type="entry name" value="Glyas_Bleomycin-R_OHBP_Dase"/>
</dbReference>
<dbReference type="AlphaFoldDB" id="A0A2P7QRY4"/>
<evidence type="ECO:0000313" key="3">
    <source>
        <dbReference type="Proteomes" id="UP000241167"/>
    </source>
</evidence>
<feature type="domain" description="VOC" evidence="1">
    <location>
        <begin position="21"/>
        <end position="151"/>
    </location>
</feature>
<dbReference type="PROSITE" id="PS51819">
    <property type="entry name" value="VOC"/>
    <property type="match status" value="1"/>
</dbReference>
<name>A0A2P7QRY4_9SPHN</name>
<proteinExistence type="predicted"/>
<gene>
    <name evidence="2" type="ORF">C7I55_10450</name>
</gene>
<dbReference type="OrthoDB" id="9803142at2"/>
<evidence type="ECO:0000313" key="2">
    <source>
        <dbReference type="EMBL" id="PSJ40719.1"/>
    </source>
</evidence>
<dbReference type="Pfam" id="PF00903">
    <property type="entry name" value="Glyoxalase"/>
    <property type="match status" value="1"/>
</dbReference>
<dbReference type="Gene3D" id="3.10.180.10">
    <property type="entry name" value="2,3-Dihydroxybiphenyl 1,2-Dioxygenase, domain 1"/>
    <property type="match status" value="1"/>
</dbReference>
<dbReference type="EMBL" id="PXYI01000003">
    <property type="protein sequence ID" value="PSJ40719.1"/>
    <property type="molecule type" value="Genomic_DNA"/>
</dbReference>